<dbReference type="EMBL" id="JASCZI010121154">
    <property type="protein sequence ID" value="MED6160188.1"/>
    <property type="molecule type" value="Genomic_DNA"/>
</dbReference>
<evidence type="ECO:0000313" key="2">
    <source>
        <dbReference type="EMBL" id="MED6160188.1"/>
    </source>
</evidence>
<gene>
    <name evidence="2" type="ORF">PIB30_048971</name>
</gene>
<feature type="region of interest" description="Disordered" evidence="1">
    <location>
        <begin position="204"/>
        <end position="267"/>
    </location>
</feature>
<feature type="compositionally biased region" description="Low complexity" evidence="1">
    <location>
        <begin position="209"/>
        <end position="234"/>
    </location>
</feature>
<comment type="caution">
    <text evidence="2">The sequence shown here is derived from an EMBL/GenBank/DDBJ whole genome shotgun (WGS) entry which is preliminary data.</text>
</comment>
<feature type="compositionally biased region" description="Pro residues" evidence="1">
    <location>
        <begin position="235"/>
        <end position="250"/>
    </location>
</feature>
<sequence length="267" mass="29083">MLGFRVIACGCMKGFTVKGGIKVAAVEAACSEKVRSLESTVQTQSQEVSDLRKAYADMYAYLSQIRSGSSASGMPEMPPPPPPPPPPLPPPARSQDPPPQPEQFLDVDHQFRRNKESFRKNRTEHDDPPNRLSGIEVWQRVSGIPRIVENGAVMDDDRTKDNDNARLDLEELCKRPELNLRKLDSGLHVRKRQRIFTVLLRGRGRGRGRSAPSSEPAAIASPSMSTPSVSQVAPTIPPPPAPSTQPPPTGSPQVAPSSHESQPDPPT</sequence>
<dbReference type="Proteomes" id="UP001341840">
    <property type="component" value="Unassembled WGS sequence"/>
</dbReference>
<reference evidence="2 3" key="1">
    <citation type="journal article" date="2023" name="Plants (Basel)">
        <title>Bridging the Gap: Combining Genomics and Transcriptomics Approaches to Understand Stylosanthes scabra, an Orphan Legume from the Brazilian Caatinga.</title>
        <authorList>
            <person name="Ferreira-Neto J.R.C."/>
            <person name="da Silva M.D."/>
            <person name="Binneck E."/>
            <person name="de Melo N.F."/>
            <person name="da Silva R.H."/>
            <person name="de Melo A.L.T.M."/>
            <person name="Pandolfi V."/>
            <person name="Bustamante F.O."/>
            <person name="Brasileiro-Vidal A.C."/>
            <person name="Benko-Iseppon A.M."/>
        </authorList>
    </citation>
    <scope>NUCLEOTIDE SEQUENCE [LARGE SCALE GENOMIC DNA]</scope>
    <source>
        <tissue evidence="2">Leaves</tissue>
    </source>
</reference>
<keyword evidence="3" id="KW-1185">Reference proteome</keyword>
<protein>
    <submittedName>
        <fullName evidence="2">Uncharacterized protein</fullName>
    </submittedName>
</protein>
<evidence type="ECO:0000313" key="3">
    <source>
        <dbReference type="Proteomes" id="UP001341840"/>
    </source>
</evidence>
<evidence type="ECO:0000256" key="1">
    <source>
        <dbReference type="SAM" id="MobiDB-lite"/>
    </source>
</evidence>
<feature type="compositionally biased region" description="Pro residues" evidence="1">
    <location>
        <begin position="76"/>
        <end position="101"/>
    </location>
</feature>
<dbReference type="SUPFAM" id="SSF101447">
    <property type="entry name" value="Formin homology 2 domain (FH2 domain)"/>
    <property type="match status" value="1"/>
</dbReference>
<proteinExistence type="predicted"/>
<accession>A0ABU6UKK3</accession>
<organism evidence="2 3">
    <name type="scientific">Stylosanthes scabra</name>
    <dbReference type="NCBI Taxonomy" id="79078"/>
    <lineage>
        <taxon>Eukaryota</taxon>
        <taxon>Viridiplantae</taxon>
        <taxon>Streptophyta</taxon>
        <taxon>Embryophyta</taxon>
        <taxon>Tracheophyta</taxon>
        <taxon>Spermatophyta</taxon>
        <taxon>Magnoliopsida</taxon>
        <taxon>eudicotyledons</taxon>
        <taxon>Gunneridae</taxon>
        <taxon>Pentapetalae</taxon>
        <taxon>rosids</taxon>
        <taxon>fabids</taxon>
        <taxon>Fabales</taxon>
        <taxon>Fabaceae</taxon>
        <taxon>Papilionoideae</taxon>
        <taxon>50 kb inversion clade</taxon>
        <taxon>dalbergioids sensu lato</taxon>
        <taxon>Dalbergieae</taxon>
        <taxon>Pterocarpus clade</taxon>
        <taxon>Stylosanthes</taxon>
    </lineage>
</organism>
<name>A0ABU6UKK3_9FABA</name>
<feature type="region of interest" description="Disordered" evidence="1">
    <location>
        <begin position="68"/>
        <end position="107"/>
    </location>
</feature>